<gene>
    <name evidence="2" type="ORF">IAD20_03165</name>
</gene>
<dbReference type="AlphaFoldDB" id="A0A9D1SB35"/>
<feature type="transmembrane region" description="Helical" evidence="1">
    <location>
        <begin position="234"/>
        <end position="259"/>
    </location>
</feature>
<evidence type="ECO:0000313" key="3">
    <source>
        <dbReference type="Proteomes" id="UP000824107"/>
    </source>
</evidence>
<name>A0A9D1SB35_9PROT</name>
<keyword evidence="1" id="KW-0812">Transmembrane</keyword>
<keyword evidence="1" id="KW-0472">Membrane</keyword>
<feature type="transmembrane region" description="Helical" evidence="1">
    <location>
        <begin position="51"/>
        <end position="73"/>
    </location>
</feature>
<keyword evidence="1" id="KW-1133">Transmembrane helix</keyword>
<feature type="transmembrane region" description="Helical" evidence="1">
    <location>
        <begin position="312"/>
        <end position="343"/>
    </location>
</feature>
<accession>A0A9D1SB35</accession>
<evidence type="ECO:0000256" key="1">
    <source>
        <dbReference type="SAM" id="Phobius"/>
    </source>
</evidence>
<reference evidence="2" key="2">
    <citation type="journal article" date="2021" name="PeerJ">
        <title>Extensive microbial diversity within the chicken gut microbiome revealed by metagenomics and culture.</title>
        <authorList>
            <person name="Gilroy R."/>
            <person name="Ravi A."/>
            <person name="Getino M."/>
            <person name="Pursley I."/>
            <person name="Horton D.L."/>
            <person name="Alikhan N.F."/>
            <person name="Baker D."/>
            <person name="Gharbi K."/>
            <person name="Hall N."/>
            <person name="Watson M."/>
            <person name="Adriaenssens E.M."/>
            <person name="Foster-Nyarko E."/>
            <person name="Jarju S."/>
            <person name="Secka A."/>
            <person name="Antonio M."/>
            <person name="Oren A."/>
            <person name="Chaudhuri R.R."/>
            <person name="La Ragione R."/>
            <person name="Hildebrand F."/>
            <person name="Pallen M.J."/>
        </authorList>
    </citation>
    <scope>NUCLEOTIDE SEQUENCE</scope>
    <source>
        <strain evidence="2">ChiW3-316</strain>
    </source>
</reference>
<protein>
    <submittedName>
        <fullName evidence="2">Uncharacterized protein</fullName>
    </submittedName>
</protein>
<feature type="transmembrane region" description="Helical" evidence="1">
    <location>
        <begin position="185"/>
        <end position="205"/>
    </location>
</feature>
<feature type="transmembrane region" description="Helical" evidence="1">
    <location>
        <begin position="279"/>
        <end position="300"/>
    </location>
</feature>
<organism evidence="2 3">
    <name type="scientific">Candidatus Scatocola faecipullorum</name>
    <dbReference type="NCBI Taxonomy" id="2840917"/>
    <lineage>
        <taxon>Bacteria</taxon>
        <taxon>Pseudomonadati</taxon>
        <taxon>Pseudomonadota</taxon>
        <taxon>Alphaproteobacteria</taxon>
        <taxon>Rhodospirillales</taxon>
        <taxon>Rhodospirillaceae</taxon>
        <taxon>Rhodospirillaceae incertae sedis</taxon>
        <taxon>Candidatus Scatocola</taxon>
    </lineage>
</organism>
<sequence length="354" mass="40449">MIEISPEELLPENFADFKKQIPDLKIADRLSAENPLKPLLTAIENHRQSGMLFKTIVVLLLTYLTLLVAAAFFRGHPSAWGMLLLLLPVYVGAFLAWKRSPLAPYSLVQILLFFRTRRVLKKAFAERVTEAPKEKRRILKKIMIPFGRHFFLQFGFGHTEQSKSKAEKELIAVKQIVRHILWDRVVLIGGGAVLAVGYYQSAFFLSDAGYGKVNFWSEAAADLIFAGESFGPHLFITFFLLSLAAINLILYSGNIFLPYENARIRQFVAGCPQSLFERFVYLPLLNVFIFVVYLWFMFYAGSGIFALYASAFYLIPGTITILVLLVAFNLIFCFLFRLCVVLLRKTAFFINRFY</sequence>
<feature type="transmembrane region" description="Helical" evidence="1">
    <location>
        <begin position="79"/>
        <end position="97"/>
    </location>
</feature>
<dbReference type="Proteomes" id="UP000824107">
    <property type="component" value="Unassembled WGS sequence"/>
</dbReference>
<comment type="caution">
    <text evidence="2">The sequence shown here is derived from an EMBL/GenBank/DDBJ whole genome shotgun (WGS) entry which is preliminary data.</text>
</comment>
<evidence type="ECO:0000313" key="2">
    <source>
        <dbReference type="EMBL" id="HIU53063.1"/>
    </source>
</evidence>
<proteinExistence type="predicted"/>
<dbReference type="EMBL" id="DVNC01000022">
    <property type="protein sequence ID" value="HIU53063.1"/>
    <property type="molecule type" value="Genomic_DNA"/>
</dbReference>
<reference evidence="2" key="1">
    <citation type="submission" date="2020-10" db="EMBL/GenBank/DDBJ databases">
        <authorList>
            <person name="Gilroy R."/>
        </authorList>
    </citation>
    <scope>NUCLEOTIDE SEQUENCE</scope>
    <source>
        <strain evidence="2">ChiW3-316</strain>
    </source>
</reference>